<organism evidence="3 4">
    <name type="scientific">Rhizoctonia solani</name>
    <dbReference type="NCBI Taxonomy" id="456999"/>
    <lineage>
        <taxon>Eukaryota</taxon>
        <taxon>Fungi</taxon>
        <taxon>Dikarya</taxon>
        <taxon>Basidiomycota</taxon>
        <taxon>Agaricomycotina</taxon>
        <taxon>Agaricomycetes</taxon>
        <taxon>Cantharellales</taxon>
        <taxon>Ceratobasidiaceae</taxon>
        <taxon>Rhizoctonia</taxon>
    </lineage>
</organism>
<comment type="caution">
    <text evidence="3">The sequence shown here is derived from an EMBL/GenBank/DDBJ whole genome shotgun (WGS) entry which is preliminary data.</text>
</comment>
<feature type="transmembrane region" description="Helical" evidence="2">
    <location>
        <begin position="50"/>
        <end position="68"/>
    </location>
</feature>
<reference evidence="3" key="1">
    <citation type="submission" date="2021-01" db="EMBL/GenBank/DDBJ databases">
        <authorList>
            <person name="Kaushik A."/>
        </authorList>
    </citation>
    <scope>NUCLEOTIDE SEQUENCE</scope>
    <source>
        <strain evidence="3">AG6-10EEA</strain>
    </source>
</reference>
<gene>
    <name evidence="3" type="ORF">RDB_LOCUS109540</name>
</gene>
<evidence type="ECO:0000256" key="1">
    <source>
        <dbReference type="SAM" id="MobiDB-lite"/>
    </source>
</evidence>
<keyword evidence="2" id="KW-0812">Transmembrane</keyword>
<evidence type="ECO:0000256" key="2">
    <source>
        <dbReference type="SAM" id="Phobius"/>
    </source>
</evidence>
<feature type="region of interest" description="Disordered" evidence="1">
    <location>
        <begin position="1"/>
        <end position="36"/>
    </location>
</feature>
<dbReference type="AlphaFoldDB" id="A0A8H3CSW3"/>
<dbReference type="EMBL" id="CAJMXA010003498">
    <property type="protein sequence ID" value="CAE6498551.1"/>
    <property type="molecule type" value="Genomic_DNA"/>
</dbReference>
<name>A0A8H3CSW3_9AGAM</name>
<evidence type="ECO:0000313" key="4">
    <source>
        <dbReference type="Proteomes" id="UP000663853"/>
    </source>
</evidence>
<dbReference type="Proteomes" id="UP000663853">
    <property type="component" value="Unassembled WGS sequence"/>
</dbReference>
<keyword evidence="2" id="KW-0472">Membrane</keyword>
<keyword evidence="2" id="KW-1133">Transmembrane helix</keyword>
<accession>A0A8H3CSW3</accession>
<feature type="compositionally biased region" description="Basic and acidic residues" evidence="1">
    <location>
        <begin position="1"/>
        <end position="20"/>
    </location>
</feature>
<feature type="compositionally biased region" description="Polar residues" evidence="1">
    <location>
        <begin position="26"/>
        <end position="36"/>
    </location>
</feature>
<evidence type="ECO:0000313" key="3">
    <source>
        <dbReference type="EMBL" id="CAE6498551.1"/>
    </source>
</evidence>
<proteinExistence type="predicted"/>
<sequence>MSTPIDEHSTSAVDESKLEQGVKVTETPSQPEPTFTWSNPGPLFKSSRRVIIFSLVVWMIFVTLEYVFGLNATTYSNWSVSKIVPMSNPITMPRTPQFKVCCIDGFKLMLDPRRDPPAPESCGLCIYGPYRTLYESGTTH</sequence>
<protein>
    <submittedName>
        <fullName evidence="3">Uncharacterized protein</fullName>
    </submittedName>
</protein>